<evidence type="ECO:0000256" key="11">
    <source>
        <dbReference type="ARBA" id="ARBA00022843"/>
    </source>
</evidence>
<comment type="caution">
    <text evidence="25">The sequence shown here is derived from an EMBL/GenBank/DDBJ whole genome shotgun (WGS) entry which is preliminary data.</text>
</comment>
<dbReference type="CDD" id="cd12282">
    <property type="entry name" value="RRM2_TatSF1_like"/>
    <property type="match status" value="1"/>
</dbReference>
<name>A0A016ST42_9BILA</name>
<evidence type="ECO:0000256" key="21">
    <source>
        <dbReference type="ARBA" id="ARBA00073773"/>
    </source>
</evidence>
<evidence type="ECO:0000256" key="22">
    <source>
        <dbReference type="PROSITE-ProRule" id="PRU00176"/>
    </source>
</evidence>
<dbReference type="GO" id="GO:0006281">
    <property type="term" value="P:DNA repair"/>
    <property type="evidence" value="ECO:0007669"/>
    <property type="project" value="UniProtKB-KW"/>
</dbReference>
<keyword evidence="18" id="KW-0234">DNA repair</keyword>
<evidence type="ECO:0000256" key="10">
    <source>
        <dbReference type="ARBA" id="ARBA00022763"/>
    </source>
</evidence>
<evidence type="ECO:0000313" key="26">
    <source>
        <dbReference type="Proteomes" id="UP000024635"/>
    </source>
</evidence>
<dbReference type="FunFam" id="3.30.70.330:FF:000105">
    <property type="entry name" value="HIV Tat-specific factor 1 homolog"/>
    <property type="match status" value="1"/>
</dbReference>
<feature type="region of interest" description="Disordered" evidence="23">
    <location>
        <begin position="189"/>
        <end position="218"/>
    </location>
</feature>
<dbReference type="Pfam" id="PF00076">
    <property type="entry name" value="RRM_1"/>
    <property type="match status" value="2"/>
</dbReference>
<dbReference type="InterPro" id="IPR035979">
    <property type="entry name" value="RBD_domain_sf"/>
</dbReference>
<evidence type="ECO:0000256" key="12">
    <source>
        <dbReference type="ARBA" id="ARBA00022884"/>
    </source>
</evidence>
<evidence type="ECO:0000256" key="16">
    <source>
        <dbReference type="ARBA" id="ARBA00023163"/>
    </source>
</evidence>
<feature type="compositionally biased region" description="Basic and acidic residues" evidence="23">
    <location>
        <begin position="189"/>
        <end position="208"/>
    </location>
</feature>
<keyword evidence="5" id="KW-1017">Isopeptide bond</keyword>
<evidence type="ECO:0000256" key="15">
    <source>
        <dbReference type="ARBA" id="ARBA00023159"/>
    </source>
</evidence>
<dbReference type="STRING" id="53326.A0A016ST42"/>
<evidence type="ECO:0000256" key="14">
    <source>
        <dbReference type="ARBA" id="ARBA00023015"/>
    </source>
</evidence>
<feature type="region of interest" description="Disordered" evidence="23">
    <location>
        <begin position="479"/>
        <end position="563"/>
    </location>
</feature>
<evidence type="ECO:0000256" key="17">
    <source>
        <dbReference type="ARBA" id="ARBA00023187"/>
    </source>
</evidence>
<evidence type="ECO:0000256" key="6">
    <source>
        <dbReference type="ARBA" id="ARBA00022553"/>
    </source>
</evidence>
<evidence type="ECO:0000256" key="8">
    <source>
        <dbReference type="ARBA" id="ARBA00022728"/>
    </source>
</evidence>
<keyword evidence="15" id="KW-0010">Activator</keyword>
<keyword evidence="17" id="KW-0508">mRNA splicing</keyword>
<keyword evidence="8" id="KW-0747">Spliceosome</keyword>
<evidence type="ECO:0000256" key="7">
    <source>
        <dbReference type="ARBA" id="ARBA00022664"/>
    </source>
</evidence>
<sequence length="563" mass="64056">MAANNEEVVTAPEQDDATKMDQEAAPAANGDEVTKSPEPGDVTKVDQEAPSAAKGEEVAAAPEPDDAAKVDQEAPVNSNTAASMEKIEGFSTRYLNEKWIGRYDDTGQYMEYHNNQWRPLPEDDLMFIQQLWLEQEAAETQVVNGVKMKWNAAAQEWQRADQEVDEDFIASYQANYGVQYDYSKMDEERKAKEAEKLRNNPTEKEEKKKGKGPTEPQGWVDMEEKVHAVYVNNLPLDITLDEFKEFMSKCGVIQPDARTNKPKLKLYVDENGELKGDGRCVYIKKESVDLALSILDGFNLRGKEVHVEKARFEQKGEFDPTKKRKKLTNAQKKRYMENQNRGITLQHLIQSFRIFEWKPEKPRNYRPISDCTVVIKNLFTLQMMESNAALMMDLKEEVQESCSKYGTVKKVVVYDTNPEGVVTVTFETTDESDMAVKMLNGRIVDGRRLEVSLWDGKTKYKVQESEEDRQRRLAAWQNFIKGDSDEEEEKDETSKQQSSPKSSSPVKDDVKTTKKSEEGLPPEKRPRPDDEVDTGKAAENSSENSEEGPSPEKRPKLDDGAEQ</sequence>
<organism evidence="25 26">
    <name type="scientific">Ancylostoma ceylanicum</name>
    <dbReference type="NCBI Taxonomy" id="53326"/>
    <lineage>
        <taxon>Eukaryota</taxon>
        <taxon>Metazoa</taxon>
        <taxon>Ecdysozoa</taxon>
        <taxon>Nematoda</taxon>
        <taxon>Chromadorea</taxon>
        <taxon>Rhabditida</taxon>
        <taxon>Rhabditina</taxon>
        <taxon>Rhabditomorpha</taxon>
        <taxon>Strongyloidea</taxon>
        <taxon>Ancylostomatidae</taxon>
        <taxon>Ancylostomatinae</taxon>
        <taxon>Ancylostoma</taxon>
    </lineage>
</organism>
<dbReference type="GO" id="GO:0000398">
    <property type="term" value="P:mRNA splicing, via spliceosome"/>
    <property type="evidence" value="ECO:0007669"/>
    <property type="project" value="InterPro"/>
</dbReference>
<comment type="similarity">
    <text evidence="3">Belongs to the HTATSF1 family.</text>
</comment>
<feature type="compositionally biased region" description="Basic and acidic residues" evidence="23">
    <location>
        <begin position="506"/>
        <end position="536"/>
    </location>
</feature>
<keyword evidence="4" id="KW-0158">Chromosome</keyword>
<keyword evidence="11" id="KW-0832">Ubl conjugation</keyword>
<dbReference type="PANTHER" id="PTHR15608">
    <property type="entry name" value="SPLICING FACTOR U2AF-ASSOCIATED PROTEIN 2"/>
    <property type="match status" value="1"/>
</dbReference>
<dbReference type="SMART" id="SM00360">
    <property type="entry name" value="RRM"/>
    <property type="match status" value="2"/>
</dbReference>
<reference evidence="26" key="1">
    <citation type="journal article" date="2015" name="Nat. Genet.">
        <title>The genome and transcriptome of the zoonotic hookworm Ancylostoma ceylanicum identify infection-specific gene families.</title>
        <authorList>
            <person name="Schwarz E.M."/>
            <person name="Hu Y."/>
            <person name="Antoshechkin I."/>
            <person name="Miller M.M."/>
            <person name="Sternberg P.W."/>
            <person name="Aroian R.V."/>
        </authorList>
    </citation>
    <scope>NUCLEOTIDE SEQUENCE</scope>
    <source>
        <strain evidence="26">HY135</strain>
    </source>
</reference>
<keyword evidence="19" id="KW-0539">Nucleus</keyword>
<dbReference type="Proteomes" id="UP000024635">
    <property type="component" value="Unassembled WGS sequence"/>
</dbReference>
<evidence type="ECO:0000256" key="9">
    <source>
        <dbReference type="ARBA" id="ARBA00022737"/>
    </source>
</evidence>
<keyword evidence="6" id="KW-0597">Phosphoprotein</keyword>
<dbReference type="CDD" id="cd12281">
    <property type="entry name" value="RRM1_TatSF1_like"/>
    <property type="match status" value="1"/>
</dbReference>
<accession>A0A016ST42</accession>
<keyword evidence="14" id="KW-0805">Transcription regulation</keyword>
<evidence type="ECO:0000256" key="5">
    <source>
        <dbReference type="ARBA" id="ARBA00022499"/>
    </source>
</evidence>
<evidence type="ECO:0000256" key="1">
    <source>
        <dbReference type="ARBA" id="ARBA00004123"/>
    </source>
</evidence>
<comment type="subunit">
    <text evidence="20">Component of the 17S U2 SnRNP complex, a ribonucleoprotein complex that contains small nuclear RNA (snRNA) U2 and a number of specific proteins. Within the 17S U2 SnRNP complex, interacts (via UHM region) directly with SF3B1. Component of a complex which is at least composed of HTATSF1/Tat-SF1, the P-TEFb complex components CDK9 and CCNT1, RNA polymerase II, SUPT5H, and NCL/nucleolin. Interacts with GTF2F2/RAP30 and POLR2A. Interacts with TCERG1/CA150. Interacts with (poly-ADP-ribosylated) RPA1; promoting HTATSF1 recruitment to DNA damage sites. Interacts (when phosphorylated) with TOPBP1; promoting recruitment of TOPBP1 to DNA damage sites during S-phase.</text>
</comment>
<dbReference type="InterPro" id="IPR034393">
    <property type="entry name" value="TatSF1-like"/>
</dbReference>
<keyword evidence="12 22" id="KW-0694">RNA-binding</keyword>
<evidence type="ECO:0000256" key="19">
    <source>
        <dbReference type="ARBA" id="ARBA00023242"/>
    </source>
</evidence>
<keyword evidence="13" id="KW-0007">Acetylation</keyword>
<keyword evidence="7" id="KW-0507">mRNA processing</keyword>
<evidence type="ECO:0000256" key="20">
    <source>
        <dbReference type="ARBA" id="ARBA00062124"/>
    </source>
</evidence>
<dbReference type="OrthoDB" id="10258585at2759"/>
<dbReference type="GO" id="GO:0005694">
    <property type="term" value="C:chromosome"/>
    <property type="evidence" value="ECO:0007669"/>
    <property type="project" value="UniProtKB-SubCell"/>
</dbReference>
<evidence type="ECO:0000256" key="2">
    <source>
        <dbReference type="ARBA" id="ARBA00004286"/>
    </source>
</evidence>
<comment type="subcellular location">
    <subcellularLocation>
        <location evidence="2">Chromosome</location>
    </subcellularLocation>
    <subcellularLocation>
        <location evidence="1">Nucleus</location>
    </subcellularLocation>
</comment>
<dbReference type="Gene3D" id="3.30.70.330">
    <property type="match status" value="2"/>
</dbReference>
<evidence type="ECO:0000256" key="18">
    <source>
        <dbReference type="ARBA" id="ARBA00023204"/>
    </source>
</evidence>
<evidence type="ECO:0000256" key="23">
    <source>
        <dbReference type="SAM" id="MobiDB-lite"/>
    </source>
</evidence>
<keyword evidence="16" id="KW-0804">Transcription</keyword>
<dbReference type="PROSITE" id="PS50102">
    <property type="entry name" value="RRM"/>
    <property type="match status" value="2"/>
</dbReference>
<keyword evidence="9" id="KW-0677">Repeat</keyword>
<feature type="domain" description="RRM" evidence="24">
    <location>
        <begin position="227"/>
        <end position="312"/>
    </location>
</feature>
<dbReference type="AlphaFoldDB" id="A0A016ST42"/>
<dbReference type="InterPro" id="IPR000504">
    <property type="entry name" value="RRM_dom"/>
</dbReference>
<feature type="compositionally biased region" description="Basic and acidic residues" evidence="23">
    <location>
        <begin position="550"/>
        <end position="563"/>
    </location>
</feature>
<protein>
    <recommendedName>
        <fullName evidence="21">17S U2 SnRNP complex component HTATSF1</fullName>
    </recommendedName>
</protein>
<dbReference type="PANTHER" id="PTHR15608:SF0">
    <property type="entry name" value="HIV TAT-SPECIFIC FACTOR 1"/>
    <property type="match status" value="1"/>
</dbReference>
<proteinExistence type="inferred from homology"/>
<evidence type="ECO:0000256" key="4">
    <source>
        <dbReference type="ARBA" id="ARBA00022454"/>
    </source>
</evidence>
<evidence type="ECO:0000256" key="13">
    <source>
        <dbReference type="ARBA" id="ARBA00022990"/>
    </source>
</evidence>
<evidence type="ECO:0000313" key="25">
    <source>
        <dbReference type="EMBL" id="EYB93536.1"/>
    </source>
</evidence>
<keyword evidence="10" id="KW-0227">DNA damage</keyword>
<keyword evidence="26" id="KW-1185">Reference proteome</keyword>
<dbReference type="EMBL" id="JARK01001517">
    <property type="protein sequence ID" value="EYB93536.1"/>
    <property type="molecule type" value="Genomic_DNA"/>
</dbReference>
<dbReference type="InterPro" id="IPR034392">
    <property type="entry name" value="TatSF1-like_RRM1"/>
</dbReference>
<dbReference type="FunFam" id="3.30.70.330:FF:000202">
    <property type="entry name" value="HIV Tat-specific factor 1"/>
    <property type="match status" value="1"/>
</dbReference>
<gene>
    <name evidence="25" type="primary">Acey_s0181.g864</name>
    <name evidence="25" type="synonym">Acey-Y65B4A.1</name>
    <name evidence="25" type="ORF">Y032_0181g864</name>
</gene>
<dbReference type="GO" id="GO:0005686">
    <property type="term" value="C:U2 snRNP"/>
    <property type="evidence" value="ECO:0007669"/>
    <property type="project" value="TreeGrafter"/>
</dbReference>
<dbReference type="GO" id="GO:0003723">
    <property type="term" value="F:RNA binding"/>
    <property type="evidence" value="ECO:0007669"/>
    <property type="project" value="UniProtKB-UniRule"/>
</dbReference>
<dbReference type="SUPFAM" id="SSF54928">
    <property type="entry name" value="RNA-binding domain, RBD"/>
    <property type="match status" value="2"/>
</dbReference>
<feature type="region of interest" description="Disordered" evidence="23">
    <location>
        <begin position="1"/>
        <end position="79"/>
    </location>
</feature>
<evidence type="ECO:0000259" key="24">
    <source>
        <dbReference type="PROSITE" id="PS50102"/>
    </source>
</evidence>
<dbReference type="InterPro" id="IPR012677">
    <property type="entry name" value="Nucleotide-bd_a/b_plait_sf"/>
</dbReference>
<feature type="compositionally biased region" description="Low complexity" evidence="23">
    <location>
        <begin position="495"/>
        <end position="505"/>
    </location>
</feature>
<dbReference type="GO" id="GO:0005684">
    <property type="term" value="C:U2-type spliceosomal complex"/>
    <property type="evidence" value="ECO:0007669"/>
    <property type="project" value="TreeGrafter"/>
</dbReference>
<feature type="domain" description="RRM" evidence="24">
    <location>
        <begin position="371"/>
        <end position="456"/>
    </location>
</feature>
<evidence type="ECO:0000256" key="3">
    <source>
        <dbReference type="ARBA" id="ARBA00007747"/>
    </source>
</evidence>